<feature type="transmembrane region" description="Helical" evidence="7">
    <location>
        <begin position="452"/>
        <end position="473"/>
    </location>
</feature>
<dbReference type="Pfam" id="PF13440">
    <property type="entry name" value="Polysacc_synt_3"/>
    <property type="match status" value="1"/>
</dbReference>
<dbReference type="RefSeq" id="WP_174560404.1">
    <property type="nucleotide sequence ID" value="NZ_CADDTS010000043.1"/>
</dbReference>
<keyword evidence="6 7" id="KW-0472">Membrane</keyword>
<accession>A0A811GL85</accession>
<feature type="transmembrane region" description="Helical" evidence="7">
    <location>
        <begin position="297"/>
        <end position="321"/>
    </location>
</feature>
<feature type="transmembrane region" description="Helical" evidence="7">
    <location>
        <begin position="361"/>
        <end position="380"/>
    </location>
</feature>
<sequence>MSANIDLKDIKKKAIKGGVLTISSRLLTIVIQISSIIVLSRLLSPTDFGLIAMVTAITAFMGIFRDMGLSTAVIQKKDLEYKQINTLFWLNTGIGVFLTLLTIALSPFIASFYNHPELQPVVMLLAITFVIASIGAQHAALLQRELNLKPKVIADIVGAAITLLTSIGMAYLGYGFWSLAWGTVIGAIATTCLYFRGSSFTPSKPKIVEGTRDLINFGLNVTLFEILNYFHRNLDNILIGRVWGPLILGLYSRAYQLMMLPISSLREPINAIALPVLSRLQDDPDSYKAYYKNIATLLAFLSMPLMAFLVVNAENIIYLALGKGWSGVVPIFVLLGISGFIQAVASLRGLVLLSLGLSKKYVIWGIVNTLCVSVAFILGVKWGAEGIAISYAIVNYAILYPSLWYFFKGTPLSPIDFFIPILVPVVSSIMAALLSFNIMLNFIVNSILLHTIISAFVFFIILILVIIMLPGGLKTILGFKKLAKVIKT</sequence>
<evidence type="ECO:0000256" key="4">
    <source>
        <dbReference type="ARBA" id="ARBA00022692"/>
    </source>
</evidence>
<feature type="transmembrane region" description="Helical" evidence="7">
    <location>
        <begin position="386"/>
        <end position="407"/>
    </location>
</feature>
<evidence type="ECO:0000256" key="5">
    <source>
        <dbReference type="ARBA" id="ARBA00022989"/>
    </source>
</evidence>
<evidence type="ECO:0000256" key="3">
    <source>
        <dbReference type="ARBA" id="ARBA00022475"/>
    </source>
</evidence>
<evidence type="ECO:0000313" key="8">
    <source>
        <dbReference type="EMBL" id="CAB1220499.1"/>
    </source>
</evidence>
<feature type="transmembrane region" description="Helical" evidence="7">
    <location>
        <begin position="88"/>
        <end position="109"/>
    </location>
</feature>
<organism evidence="8 9">
    <name type="scientific">Acinetobacter bouvetii</name>
    <dbReference type="NCBI Taxonomy" id="202951"/>
    <lineage>
        <taxon>Bacteria</taxon>
        <taxon>Pseudomonadati</taxon>
        <taxon>Pseudomonadota</taxon>
        <taxon>Gammaproteobacteria</taxon>
        <taxon>Moraxellales</taxon>
        <taxon>Moraxellaceae</taxon>
        <taxon>Acinetobacter</taxon>
    </lineage>
</organism>
<comment type="similarity">
    <text evidence="2">Belongs to the polysaccharide synthase family.</text>
</comment>
<comment type="caution">
    <text evidence="8">The sequence shown here is derived from an EMBL/GenBank/DDBJ whole genome shotgun (WGS) entry which is preliminary data.</text>
</comment>
<name>A0A811GL85_9GAMM</name>
<feature type="transmembrane region" description="Helical" evidence="7">
    <location>
        <begin position="419"/>
        <end position="440"/>
    </location>
</feature>
<feature type="transmembrane region" description="Helical" evidence="7">
    <location>
        <begin position="152"/>
        <end position="172"/>
    </location>
</feature>
<evidence type="ECO:0000256" key="1">
    <source>
        <dbReference type="ARBA" id="ARBA00004651"/>
    </source>
</evidence>
<evidence type="ECO:0000256" key="6">
    <source>
        <dbReference type="ARBA" id="ARBA00023136"/>
    </source>
</evidence>
<feature type="transmembrane region" description="Helical" evidence="7">
    <location>
        <begin position="20"/>
        <end position="42"/>
    </location>
</feature>
<reference evidence="8 9" key="1">
    <citation type="submission" date="2020-02" db="EMBL/GenBank/DDBJ databases">
        <authorList>
            <person name="Chaudhuri R."/>
        </authorList>
    </citation>
    <scope>NUCLEOTIDE SEQUENCE [LARGE SCALE GENOMIC DNA]</scope>
    <source>
        <strain evidence="8">SFB21</strain>
    </source>
</reference>
<protein>
    <submittedName>
        <fullName evidence="8">Teichuronic acid biosynthesis protein TuaB</fullName>
    </submittedName>
</protein>
<feature type="transmembrane region" description="Helical" evidence="7">
    <location>
        <begin position="48"/>
        <end position="67"/>
    </location>
</feature>
<dbReference type="GO" id="GO:0005886">
    <property type="term" value="C:plasma membrane"/>
    <property type="evidence" value="ECO:0007669"/>
    <property type="project" value="UniProtKB-SubCell"/>
</dbReference>
<proteinExistence type="inferred from homology"/>
<dbReference type="InterPro" id="IPR050833">
    <property type="entry name" value="Poly_Biosynth_Transport"/>
</dbReference>
<keyword evidence="3" id="KW-1003">Cell membrane</keyword>
<feature type="transmembrane region" description="Helical" evidence="7">
    <location>
        <begin position="121"/>
        <end position="140"/>
    </location>
</feature>
<evidence type="ECO:0000256" key="2">
    <source>
        <dbReference type="ARBA" id="ARBA00007430"/>
    </source>
</evidence>
<dbReference type="PANTHER" id="PTHR30250">
    <property type="entry name" value="PST FAMILY PREDICTED COLANIC ACID TRANSPORTER"/>
    <property type="match status" value="1"/>
</dbReference>
<dbReference type="CDD" id="cd13127">
    <property type="entry name" value="MATE_tuaB_like"/>
    <property type="match status" value="1"/>
</dbReference>
<comment type="subcellular location">
    <subcellularLocation>
        <location evidence="1">Cell membrane</location>
        <topology evidence="1">Multi-pass membrane protein</topology>
    </subcellularLocation>
</comment>
<evidence type="ECO:0000256" key="7">
    <source>
        <dbReference type="SAM" id="Phobius"/>
    </source>
</evidence>
<dbReference type="AlphaFoldDB" id="A0A811GL85"/>
<dbReference type="PANTHER" id="PTHR30250:SF10">
    <property type="entry name" value="LIPOPOLYSACCHARIDE BIOSYNTHESIS PROTEIN WZXC"/>
    <property type="match status" value="1"/>
</dbReference>
<feature type="transmembrane region" description="Helical" evidence="7">
    <location>
        <begin position="327"/>
        <end position="349"/>
    </location>
</feature>
<gene>
    <name evidence="8" type="primary">tuaB</name>
    <name evidence="8" type="ORF">SFB21_2605</name>
</gene>
<keyword evidence="5 7" id="KW-1133">Transmembrane helix</keyword>
<evidence type="ECO:0000313" key="9">
    <source>
        <dbReference type="Proteomes" id="UP000489961"/>
    </source>
</evidence>
<feature type="transmembrane region" description="Helical" evidence="7">
    <location>
        <begin position="178"/>
        <end position="196"/>
    </location>
</feature>
<dbReference type="EMBL" id="CADDTS010000043">
    <property type="protein sequence ID" value="CAB1220499.1"/>
    <property type="molecule type" value="Genomic_DNA"/>
</dbReference>
<keyword evidence="4 7" id="KW-0812">Transmembrane</keyword>
<dbReference type="Proteomes" id="UP000489961">
    <property type="component" value="Unassembled WGS sequence"/>
</dbReference>